<keyword evidence="3" id="KW-1185">Reference proteome</keyword>
<sequence length="226" mass="25004">MGPATDIGAGDSQDRSSHSVTRMIDNVKNGDLWELSRLMERLYEDQVYAKMMRYAGKKLGDIGAKLDDPEAVIQEAMSELAQRARVGRLETVDRRERLFGLLRLIVAEKARDFRRKSASRGGEKLQISLDQSAGDGSQPGGLHACLDDAGSGSAEERLVVRDFLVALLERIEQDAPDPDLWGTVFRMMLDNKKVSSIAESTEKTRTQINTIIEAIRGIAKGLRGDD</sequence>
<dbReference type="InterPro" id="IPR053812">
    <property type="entry name" value="HTH_Sigma70_ECF-like"/>
</dbReference>
<dbReference type="AlphaFoldDB" id="A0A5C6M6H4"/>
<organism evidence="2 3">
    <name type="scientific">Planctomyces bekefii</name>
    <dbReference type="NCBI Taxonomy" id="1653850"/>
    <lineage>
        <taxon>Bacteria</taxon>
        <taxon>Pseudomonadati</taxon>
        <taxon>Planctomycetota</taxon>
        <taxon>Planctomycetia</taxon>
        <taxon>Planctomycetales</taxon>
        <taxon>Planctomycetaceae</taxon>
        <taxon>Planctomyces</taxon>
    </lineage>
</organism>
<evidence type="ECO:0000259" key="1">
    <source>
        <dbReference type="Pfam" id="PF07638"/>
    </source>
</evidence>
<dbReference type="Pfam" id="PF07638">
    <property type="entry name" value="Sigma70_ECF"/>
    <property type="match status" value="1"/>
</dbReference>
<evidence type="ECO:0000313" key="2">
    <source>
        <dbReference type="EMBL" id="TWW09765.1"/>
    </source>
</evidence>
<dbReference type="EMBL" id="SRHE01000184">
    <property type="protein sequence ID" value="TWW09765.1"/>
    <property type="molecule type" value="Genomic_DNA"/>
</dbReference>
<reference evidence="2 3" key="2">
    <citation type="submission" date="2019-08" db="EMBL/GenBank/DDBJ databases">
        <authorList>
            <person name="Henke P."/>
        </authorList>
    </citation>
    <scope>NUCLEOTIDE SEQUENCE [LARGE SCALE GENOMIC DNA]</scope>
    <source>
        <strain evidence="2">Phe10_nw2017</strain>
    </source>
</reference>
<comment type="caution">
    <text evidence="2">The sequence shown here is derived from an EMBL/GenBank/DDBJ whole genome shotgun (WGS) entry which is preliminary data.</text>
</comment>
<proteinExistence type="predicted"/>
<name>A0A5C6M6H4_9PLAN</name>
<dbReference type="Proteomes" id="UP000321083">
    <property type="component" value="Unassembled WGS sequence"/>
</dbReference>
<accession>A0A5C6M6H4</accession>
<reference evidence="2 3" key="1">
    <citation type="submission" date="2019-08" db="EMBL/GenBank/DDBJ databases">
        <title>100 year-old enigma solved: identification of Planctomyces bekefii, the type genus and species of the phylum Planctomycetes.</title>
        <authorList>
            <person name="Svetlana D.N."/>
            <person name="Overmann J."/>
        </authorList>
    </citation>
    <scope>NUCLEOTIDE SEQUENCE [LARGE SCALE GENOMIC DNA]</scope>
    <source>
        <strain evidence="2">Phe10_nw2017</strain>
    </source>
</reference>
<evidence type="ECO:0000313" key="3">
    <source>
        <dbReference type="Proteomes" id="UP000321083"/>
    </source>
</evidence>
<protein>
    <recommendedName>
        <fullName evidence="1">RNA polymerase sigma-70 ECF-like HTH domain-containing protein</fullName>
    </recommendedName>
</protein>
<gene>
    <name evidence="2" type="ORF">E3A20_11100</name>
</gene>
<feature type="domain" description="RNA polymerase sigma-70 ECF-like HTH" evidence="1">
    <location>
        <begin position="18"/>
        <end position="138"/>
    </location>
</feature>
<dbReference type="Gene3D" id="1.10.1740.10">
    <property type="match status" value="1"/>
</dbReference>